<protein>
    <submittedName>
        <fullName evidence="2">Uncharacterized protein</fullName>
    </submittedName>
</protein>
<organism evidence="2 3">
    <name type="scientific">Capsaspora owczarzaki (strain ATCC 30864)</name>
    <dbReference type="NCBI Taxonomy" id="595528"/>
    <lineage>
        <taxon>Eukaryota</taxon>
        <taxon>Filasterea</taxon>
        <taxon>Capsaspora</taxon>
    </lineage>
</organism>
<evidence type="ECO:0000313" key="2">
    <source>
        <dbReference type="EMBL" id="KJE93812.1"/>
    </source>
</evidence>
<feature type="coiled-coil region" evidence="1">
    <location>
        <begin position="759"/>
        <end position="786"/>
    </location>
</feature>
<name>A0A0D2VS24_CAPO3</name>
<dbReference type="PhylomeDB" id="A0A0D2VS24"/>
<dbReference type="AlphaFoldDB" id="A0A0D2VS24"/>
<dbReference type="InParanoid" id="A0A0D2VS24"/>
<dbReference type="Proteomes" id="UP000008743">
    <property type="component" value="Unassembled WGS sequence"/>
</dbReference>
<sequence>MPAVDDAQNTRSVWQVQSVLASLDTMLRTARFFRLPLAPIKAALFSAARRSPAAAAFRAADPTAKCLSTKAAATTIVQRPDAPNGRRGLFDLNLPLVNRHDSLKEAVENLADKSKRPKGMLFTLPQMFGSGKTSFVEHIGNERNPHAKEILDSAPAIKRPLYESVLNARYILIDLTRFNPMSDMADDVLEAIFLNTCSTLGLPPLAVPRGPLLDLVIETLQKHAGVPLLLHFDEMGALENAKFDPWFPGPEYRCSNPTSVFAPNTGALRRHHQFWSRFLTPLLNLDNVYIVCSGKSVAFSLIQHGLLRAPSDAPVDSSTADPHIAMTSPSELQTIILPPLGGEHIEEILNRHRPDVSSPKLIDTLGLRDKHAQRLAFTECVHTLTAGVPRLVSYALQVPWGSGIDFGAMTPDEIRAYFALGTTQASIASVFLMNSLEMTAVISRPHDPLYLASANIVRRALAGEVFDPKSTIEVRVPGKPDPVQVQVLLLLDRLFCYTQPVDSSRGPQVQVILPQIVGTRKELALATLIIELAGTVVTSETLEGLALWSIFAALYRATIGDPSSSWLLAQSKGVLPQAVLDSDVVQHILQTSAPHQGIGFDERTLSKRAGSITVSVAHATSAKRHGIDAAALPDQLVARLVELRTTIPTGPIAVVEWIGKASQSSDGMIAVCTAASPTVQNTVWIGVACKLFNRNKMSFTGPTIVNEDIERLSRHFAHLEKNLRPCQLLISVLSRPPNYLKPSMNGKLLEGRVTMSGAKNKKKKEVKKKEVKKKKKEEVVDEEELEVIDIPPRMQVALWDLDTLNNVVDPSRKLTFPDQT</sequence>
<dbReference type="EMBL" id="KE346366">
    <property type="protein sequence ID" value="KJE93812.1"/>
    <property type="molecule type" value="Genomic_DNA"/>
</dbReference>
<proteinExistence type="predicted"/>
<keyword evidence="1" id="KW-0175">Coiled coil</keyword>
<evidence type="ECO:0000256" key="1">
    <source>
        <dbReference type="SAM" id="Coils"/>
    </source>
</evidence>
<accession>A0A0D2VS24</accession>
<reference evidence="3" key="1">
    <citation type="submission" date="2011-02" db="EMBL/GenBank/DDBJ databases">
        <title>The Genome Sequence of Capsaspora owczarzaki ATCC 30864.</title>
        <authorList>
            <person name="Russ C."/>
            <person name="Cuomo C."/>
            <person name="Burger G."/>
            <person name="Gray M.W."/>
            <person name="Holland P.W.H."/>
            <person name="King N."/>
            <person name="Lang F.B.F."/>
            <person name="Roger A.J."/>
            <person name="Ruiz-Trillo I."/>
            <person name="Young S.K."/>
            <person name="Zeng Q."/>
            <person name="Gargeya S."/>
            <person name="Alvarado L."/>
            <person name="Berlin A."/>
            <person name="Chapman S.B."/>
            <person name="Chen Z."/>
            <person name="Freedman E."/>
            <person name="Gellesch M."/>
            <person name="Goldberg J."/>
            <person name="Griggs A."/>
            <person name="Gujja S."/>
            <person name="Heilman E."/>
            <person name="Heiman D."/>
            <person name="Howarth C."/>
            <person name="Mehta T."/>
            <person name="Neiman D."/>
            <person name="Pearson M."/>
            <person name="Roberts A."/>
            <person name="Saif S."/>
            <person name="Shea T."/>
            <person name="Shenoy N."/>
            <person name="Sisk P."/>
            <person name="Stolte C."/>
            <person name="Sykes S."/>
            <person name="White J."/>
            <person name="Yandava C."/>
            <person name="Haas B."/>
            <person name="Nusbaum C."/>
            <person name="Birren B."/>
        </authorList>
    </citation>
    <scope>NUCLEOTIDE SEQUENCE</scope>
    <source>
        <strain evidence="3">ATCC 30864</strain>
    </source>
</reference>
<evidence type="ECO:0000313" key="3">
    <source>
        <dbReference type="Proteomes" id="UP000008743"/>
    </source>
</evidence>
<gene>
    <name evidence="2" type="ORF">CAOG_008793</name>
</gene>
<keyword evidence="3" id="KW-1185">Reference proteome</keyword>